<dbReference type="RefSeq" id="WP_132747167.1">
    <property type="nucleotide sequence ID" value="NZ_SLXK01000027.1"/>
</dbReference>
<keyword evidence="2 10" id="KW-0690">Ribosome biogenesis</keyword>
<dbReference type="GO" id="GO:0042274">
    <property type="term" value="P:ribosomal small subunit biogenesis"/>
    <property type="evidence" value="ECO:0007669"/>
    <property type="project" value="UniProtKB-UniRule"/>
</dbReference>
<dbReference type="Pfam" id="PF03193">
    <property type="entry name" value="RsgA_GTPase"/>
    <property type="match status" value="1"/>
</dbReference>
<feature type="region of interest" description="Disordered" evidence="11">
    <location>
        <begin position="327"/>
        <end position="353"/>
    </location>
</feature>
<dbReference type="InterPro" id="IPR027417">
    <property type="entry name" value="P-loop_NTPase"/>
</dbReference>
<evidence type="ECO:0000256" key="3">
    <source>
        <dbReference type="ARBA" id="ARBA00022723"/>
    </source>
</evidence>
<evidence type="ECO:0000256" key="8">
    <source>
        <dbReference type="ARBA" id="ARBA00022884"/>
    </source>
</evidence>
<evidence type="ECO:0000256" key="11">
    <source>
        <dbReference type="SAM" id="MobiDB-lite"/>
    </source>
</evidence>
<keyword evidence="1 10" id="KW-0963">Cytoplasm</keyword>
<sequence length="353" mass="39611">MNLIDFGWNEQLDKQAKALIKEEYTVGRVILEHKHIYRVVSESGEYLAEITGKLRHNAASREDYPVVGDWVIIEERPGEKKATIQSVLPRFSKFSRKVAGAQTEEQIVAANINTVFLVTALNHDFNVRRIERYLIMAWESGANPAIVLTKSDLCDNVEGRMAEVESVAFGVPVHPVSAMANNGIDALAPYLEKGQTVALLGSSGAGKSTLTNRLYGDDIQTVKEVRAGDDRGRHTTTHRELIIIPDGGAIIDTPGMRELQLWEADSSLSQSFGDIEELAEQCHFRDCQHNNEPGCSVQQALADGTLDQGRYNNYLKLQKELAYLERKADKNAQRKERDRWKKIAGDRTRVHRK</sequence>
<dbReference type="PROSITE" id="PS50936">
    <property type="entry name" value="ENGC_GTPASE"/>
    <property type="match status" value="1"/>
</dbReference>
<feature type="binding site" evidence="10">
    <location>
        <begin position="149"/>
        <end position="152"/>
    </location>
    <ligand>
        <name>GTP</name>
        <dbReference type="ChEBI" id="CHEBI:37565"/>
    </ligand>
</feature>
<evidence type="ECO:0000256" key="7">
    <source>
        <dbReference type="ARBA" id="ARBA00022833"/>
    </source>
</evidence>
<evidence type="ECO:0000256" key="1">
    <source>
        <dbReference type="ARBA" id="ARBA00022490"/>
    </source>
</evidence>
<dbReference type="HAMAP" id="MF_01820">
    <property type="entry name" value="GTPase_RsgA"/>
    <property type="match status" value="1"/>
</dbReference>
<evidence type="ECO:0000256" key="5">
    <source>
        <dbReference type="ARBA" id="ARBA00022741"/>
    </source>
</evidence>
<feature type="binding site" evidence="10">
    <location>
        <begin position="201"/>
        <end position="209"/>
    </location>
    <ligand>
        <name>GTP</name>
        <dbReference type="ChEBI" id="CHEBI:37565"/>
    </ligand>
</feature>
<dbReference type="SUPFAM" id="SSF50249">
    <property type="entry name" value="Nucleic acid-binding proteins"/>
    <property type="match status" value="1"/>
</dbReference>
<evidence type="ECO:0000259" key="13">
    <source>
        <dbReference type="PROSITE" id="PS51721"/>
    </source>
</evidence>
<dbReference type="CDD" id="cd01854">
    <property type="entry name" value="YjeQ_EngC"/>
    <property type="match status" value="1"/>
</dbReference>
<keyword evidence="6 10" id="KW-0378">Hydrolase</keyword>
<protein>
    <recommendedName>
        <fullName evidence="10">Small ribosomal subunit biogenesis GTPase RsgA</fullName>
        <ecNumber evidence="10">3.6.1.-</ecNumber>
    </recommendedName>
</protein>
<dbReference type="GO" id="GO:0005737">
    <property type="term" value="C:cytoplasm"/>
    <property type="evidence" value="ECO:0007669"/>
    <property type="project" value="UniProtKB-SubCell"/>
</dbReference>
<accession>A0A4V2SLN5</accession>
<feature type="domain" description="CP-type G" evidence="13">
    <location>
        <begin position="101"/>
        <end position="259"/>
    </location>
</feature>
<comment type="cofactor">
    <cofactor evidence="10">
        <name>Zn(2+)</name>
        <dbReference type="ChEBI" id="CHEBI:29105"/>
    </cofactor>
    <text evidence="10">Binds 1 zinc ion per subunit.</text>
</comment>
<dbReference type="SUPFAM" id="SSF52540">
    <property type="entry name" value="P-loop containing nucleoside triphosphate hydrolases"/>
    <property type="match status" value="1"/>
</dbReference>
<evidence type="ECO:0000313" key="14">
    <source>
        <dbReference type="EMBL" id="TCP24116.1"/>
    </source>
</evidence>
<comment type="similarity">
    <text evidence="10">Belongs to the TRAFAC class YlqF/YawG GTPase family. RsgA subfamily.</text>
</comment>
<dbReference type="EMBL" id="SLXK01000027">
    <property type="protein sequence ID" value="TCP24116.1"/>
    <property type="molecule type" value="Genomic_DNA"/>
</dbReference>
<dbReference type="AlphaFoldDB" id="A0A4V2SLN5"/>
<dbReference type="Gene3D" id="3.40.50.300">
    <property type="entry name" value="P-loop containing nucleotide triphosphate hydrolases"/>
    <property type="match status" value="1"/>
</dbReference>
<feature type="domain" description="EngC GTPase" evidence="12">
    <location>
        <begin position="110"/>
        <end position="257"/>
    </location>
</feature>
<dbReference type="InterPro" id="IPR030378">
    <property type="entry name" value="G_CP_dom"/>
</dbReference>
<keyword evidence="4 10" id="KW-0699">rRNA-binding</keyword>
<evidence type="ECO:0000259" key="12">
    <source>
        <dbReference type="PROSITE" id="PS50936"/>
    </source>
</evidence>
<reference evidence="14 15" key="1">
    <citation type="submission" date="2019-03" db="EMBL/GenBank/DDBJ databases">
        <title>Genomic Encyclopedia of Type Strains, Phase IV (KMG-IV): sequencing the most valuable type-strain genomes for metagenomic binning, comparative biology and taxonomic classification.</title>
        <authorList>
            <person name="Goeker M."/>
        </authorList>
    </citation>
    <scope>NUCLEOTIDE SEQUENCE [LARGE SCALE GENOMIC DNA]</scope>
    <source>
        <strain evidence="14 15">DSM 19377</strain>
    </source>
</reference>
<feature type="binding site" evidence="10">
    <location>
        <position position="282"/>
    </location>
    <ligand>
        <name>Zn(2+)</name>
        <dbReference type="ChEBI" id="CHEBI:29105"/>
    </ligand>
</feature>
<keyword evidence="8 10" id="KW-0694">RNA-binding</keyword>
<dbReference type="EC" id="3.6.1.-" evidence="10"/>
<dbReference type="PANTHER" id="PTHR32120">
    <property type="entry name" value="SMALL RIBOSOMAL SUBUNIT BIOGENESIS GTPASE RSGA"/>
    <property type="match status" value="1"/>
</dbReference>
<feature type="binding site" evidence="10">
    <location>
        <position position="295"/>
    </location>
    <ligand>
        <name>Zn(2+)</name>
        <dbReference type="ChEBI" id="CHEBI:29105"/>
    </ligand>
</feature>
<keyword evidence="5 10" id="KW-0547">Nucleotide-binding</keyword>
<evidence type="ECO:0000256" key="9">
    <source>
        <dbReference type="ARBA" id="ARBA00023134"/>
    </source>
</evidence>
<dbReference type="InterPro" id="IPR010914">
    <property type="entry name" value="RsgA_GTPase_dom"/>
</dbReference>
<feature type="binding site" evidence="10">
    <location>
        <position position="289"/>
    </location>
    <ligand>
        <name>Zn(2+)</name>
        <dbReference type="ChEBI" id="CHEBI:29105"/>
    </ligand>
</feature>
<keyword evidence="7 10" id="KW-0862">Zinc</keyword>
<dbReference type="GO" id="GO:0005525">
    <property type="term" value="F:GTP binding"/>
    <property type="evidence" value="ECO:0007669"/>
    <property type="project" value="UniProtKB-UniRule"/>
</dbReference>
<dbReference type="OrthoDB" id="9809485at2"/>
<proteinExistence type="inferred from homology"/>
<dbReference type="GO" id="GO:0046872">
    <property type="term" value="F:metal ion binding"/>
    <property type="evidence" value="ECO:0007669"/>
    <property type="project" value="UniProtKB-KW"/>
</dbReference>
<dbReference type="Proteomes" id="UP000295416">
    <property type="component" value="Unassembled WGS sequence"/>
</dbReference>
<dbReference type="GO" id="GO:0003924">
    <property type="term" value="F:GTPase activity"/>
    <property type="evidence" value="ECO:0007669"/>
    <property type="project" value="UniProtKB-UniRule"/>
</dbReference>
<organism evidence="14 15">
    <name type="scientific">Scopulibacillus darangshiensis</name>
    <dbReference type="NCBI Taxonomy" id="442528"/>
    <lineage>
        <taxon>Bacteria</taxon>
        <taxon>Bacillati</taxon>
        <taxon>Bacillota</taxon>
        <taxon>Bacilli</taxon>
        <taxon>Bacillales</taxon>
        <taxon>Sporolactobacillaceae</taxon>
        <taxon>Scopulibacillus</taxon>
    </lineage>
</organism>
<keyword evidence="3 10" id="KW-0479">Metal-binding</keyword>
<dbReference type="NCBIfam" id="TIGR00157">
    <property type="entry name" value="ribosome small subunit-dependent GTPase A"/>
    <property type="match status" value="1"/>
</dbReference>
<evidence type="ECO:0000256" key="2">
    <source>
        <dbReference type="ARBA" id="ARBA00022517"/>
    </source>
</evidence>
<feature type="binding site" evidence="10">
    <location>
        <position position="287"/>
    </location>
    <ligand>
        <name>Zn(2+)</name>
        <dbReference type="ChEBI" id="CHEBI:29105"/>
    </ligand>
</feature>
<evidence type="ECO:0000256" key="6">
    <source>
        <dbReference type="ARBA" id="ARBA00022801"/>
    </source>
</evidence>
<dbReference type="InterPro" id="IPR004881">
    <property type="entry name" value="Ribosome_biogen_GTPase_RsgA"/>
</dbReference>
<comment type="function">
    <text evidence="10">One of several proteins that assist in the late maturation steps of the functional core of the 30S ribosomal subunit. Helps release RbfA from mature subunits. May play a role in the assembly of ribosomal proteins into the subunit. Circularly permuted GTPase that catalyzes slow GTP hydrolysis, GTPase activity is stimulated by the 30S ribosomal subunit.</text>
</comment>
<evidence type="ECO:0000256" key="10">
    <source>
        <dbReference type="HAMAP-Rule" id="MF_01820"/>
    </source>
</evidence>
<name>A0A4V2SLN5_9BACL</name>
<gene>
    <name evidence="10" type="primary">rsgA</name>
    <name evidence="14" type="ORF">EV207_12740</name>
</gene>
<keyword evidence="9 10" id="KW-0342">GTP-binding</keyword>
<comment type="subunit">
    <text evidence="10">Monomer. Associates with 30S ribosomal subunit, binds 16S rRNA.</text>
</comment>
<dbReference type="InterPro" id="IPR012340">
    <property type="entry name" value="NA-bd_OB-fold"/>
</dbReference>
<dbReference type="PROSITE" id="PS51721">
    <property type="entry name" value="G_CP"/>
    <property type="match status" value="1"/>
</dbReference>
<comment type="subcellular location">
    <subcellularLocation>
        <location evidence="10">Cytoplasm</location>
    </subcellularLocation>
</comment>
<dbReference type="Gene3D" id="1.10.40.50">
    <property type="entry name" value="Probable gtpase engc, domain 3"/>
    <property type="match status" value="1"/>
</dbReference>
<evidence type="ECO:0000256" key="4">
    <source>
        <dbReference type="ARBA" id="ARBA00022730"/>
    </source>
</evidence>
<dbReference type="Gene3D" id="2.40.50.140">
    <property type="entry name" value="Nucleic acid-binding proteins"/>
    <property type="match status" value="1"/>
</dbReference>
<comment type="caution">
    <text evidence="14">The sequence shown here is derived from an EMBL/GenBank/DDBJ whole genome shotgun (WGS) entry which is preliminary data.</text>
</comment>
<dbReference type="GO" id="GO:0019843">
    <property type="term" value="F:rRNA binding"/>
    <property type="evidence" value="ECO:0007669"/>
    <property type="project" value="UniProtKB-KW"/>
</dbReference>
<evidence type="ECO:0000313" key="15">
    <source>
        <dbReference type="Proteomes" id="UP000295416"/>
    </source>
</evidence>
<dbReference type="PANTHER" id="PTHR32120:SF10">
    <property type="entry name" value="SMALL RIBOSOMAL SUBUNIT BIOGENESIS GTPASE RSGA"/>
    <property type="match status" value="1"/>
</dbReference>
<keyword evidence="15" id="KW-1185">Reference proteome</keyword>